<protein>
    <recommendedName>
        <fullName evidence="9">DNA primase DnaG</fullName>
        <ecNumber evidence="9">2.7.7.101</ecNumber>
    </recommendedName>
</protein>
<dbReference type="Proteomes" id="UP000030649">
    <property type="component" value="Unassembled WGS sequence"/>
</dbReference>
<keyword evidence="3 9" id="KW-0808">Transferase</keyword>
<dbReference type="GO" id="GO:0046872">
    <property type="term" value="F:metal ion binding"/>
    <property type="evidence" value="ECO:0007669"/>
    <property type="project" value="UniProtKB-KW"/>
</dbReference>
<keyword evidence="1 9" id="KW-0240">DNA-directed RNA polymerase</keyword>
<organism evidence="12 13">
    <name type="scientific">Haloquadratum walsbyi J07HQW1</name>
    <dbReference type="NCBI Taxonomy" id="1238424"/>
    <lineage>
        <taxon>Archaea</taxon>
        <taxon>Methanobacteriati</taxon>
        <taxon>Methanobacteriota</taxon>
        <taxon>Stenosarchaea group</taxon>
        <taxon>Halobacteria</taxon>
        <taxon>Halobacteriales</taxon>
        <taxon>Haloferacaceae</taxon>
        <taxon>Haloquadratum</taxon>
    </lineage>
</organism>
<dbReference type="CDD" id="cd01029">
    <property type="entry name" value="TOPRIM_primases"/>
    <property type="match status" value="1"/>
</dbReference>
<comment type="function">
    <text evidence="9">RNA polymerase that catalyzes the synthesis of short RNA molecules used as primers for DNA polymerase during DNA replication.</text>
</comment>
<feature type="domain" description="Toprim" evidence="11">
    <location>
        <begin position="167"/>
        <end position="241"/>
    </location>
</feature>
<dbReference type="GO" id="GO:0006269">
    <property type="term" value="P:DNA replication, synthesis of primer"/>
    <property type="evidence" value="ECO:0007669"/>
    <property type="project" value="UniProtKB-UniRule"/>
</dbReference>
<dbReference type="STRING" id="1238424.J07HQW1_03475"/>
<dbReference type="SUPFAM" id="SSF56731">
    <property type="entry name" value="DNA primase core"/>
    <property type="match status" value="1"/>
</dbReference>
<keyword evidence="5 9" id="KW-0235">DNA replication</keyword>
<keyword evidence="8 9" id="KW-0804">Transcription</keyword>
<evidence type="ECO:0000259" key="11">
    <source>
        <dbReference type="PROSITE" id="PS50880"/>
    </source>
</evidence>
<keyword evidence="7" id="KW-0460">Magnesium</keyword>
<keyword evidence="2 9" id="KW-0639">Primosome</keyword>
<evidence type="ECO:0000313" key="12">
    <source>
        <dbReference type="EMBL" id="ERG93413.1"/>
    </source>
</evidence>
<evidence type="ECO:0000256" key="1">
    <source>
        <dbReference type="ARBA" id="ARBA00022478"/>
    </source>
</evidence>
<reference evidence="12 13" key="1">
    <citation type="journal article" date="2013" name="PLoS ONE">
        <title>Assembly-driven community genomics of a hypersaline microbial ecosystem.</title>
        <authorList>
            <person name="Podell S."/>
            <person name="Ugalde J.A."/>
            <person name="Narasingarao P."/>
            <person name="Banfield J.F."/>
            <person name="Heidelberg K.B."/>
            <person name="Allen E.E."/>
        </authorList>
    </citation>
    <scope>NUCLEOTIDE SEQUENCE [LARGE SCALE GENOMIC DNA]</scope>
    <source>
        <strain evidence="13">J07HQW1</strain>
    </source>
</reference>
<comment type="subunit">
    <text evidence="9">Forms a ternary complex with MCM helicase and DNA.</text>
</comment>
<sequence length="588" mass="62712">MNDSDKYLIHAAITADGIVERSDVVGAIFGQTEGLLGDELDLRDLQQSSKVGRIDADIDSQNGQSFGEVTIASSLDRVQTAILAASLETITRVGPCDATVEVTNIEDVRRAKRRAVVERAKELLVESFDESVMTSSEILEEVKESVRIEEIDEYGGLPAGPHVADSDAVIIVEGRADVLTLLQYGIKNAVGVEGTNIPESIAKLTHNRTTTAFFDGDRGGNLILRELTQVGEIDYVAFAPEERSVEDLDRAAVFDALREKTAIDAVQIDPDHDHRADNGSHVGNTANATGAEIDLNTESGESDESSSQTTVTDGDGKVRSQDISASEYHTDTSAVSNTDNRHSSDVEANHQPVTQTHSHSDDVEQLTTEHTSPTYNGSRVQSKSATADPEVASNDGDSTDSIASKAEPSRPQSESQSPNQSVNTTEAIAKADVTHASETAQSRTAESSVTDTQSNINSRPDASEKQSKPDDGTQDNSTEESEEPSSLRDHTRAVVGGDTECVRLIDEEYTTLTEAPVTTAVDAIETAEVAPHGVIADGDVSQSLLDVASQRGVEQIVAASTGEFVKRPVDLRLRTADELLSANSGATV</sequence>
<evidence type="ECO:0000313" key="13">
    <source>
        <dbReference type="Proteomes" id="UP000030649"/>
    </source>
</evidence>
<dbReference type="InterPro" id="IPR020607">
    <property type="entry name" value="Primase_DnaG_arc"/>
</dbReference>
<comment type="similarity">
    <text evidence="9">Belongs to the archaeal DnaG primase family.</text>
</comment>
<dbReference type="InterPro" id="IPR006171">
    <property type="entry name" value="TOPRIM_dom"/>
</dbReference>
<feature type="compositionally biased region" description="Low complexity" evidence="10">
    <location>
        <begin position="409"/>
        <end position="421"/>
    </location>
</feature>
<proteinExistence type="inferred from homology"/>
<dbReference type="GO" id="GO:0000178">
    <property type="term" value="C:exosome (RNase complex)"/>
    <property type="evidence" value="ECO:0007669"/>
    <property type="project" value="InterPro"/>
</dbReference>
<dbReference type="PANTHER" id="PTHR30313">
    <property type="entry name" value="DNA PRIMASE"/>
    <property type="match status" value="1"/>
</dbReference>
<dbReference type="NCBIfam" id="NF003108">
    <property type="entry name" value="PRK04031.1-1"/>
    <property type="match status" value="1"/>
</dbReference>
<dbReference type="InterPro" id="IPR034154">
    <property type="entry name" value="TOPRIM_DnaG/twinkle"/>
</dbReference>
<feature type="region of interest" description="Disordered" evidence="10">
    <location>
        <begin position="267"/>
        <end position="494"/>
    </location>
</feature>
<evidence type="ECO:0000256" key="3">
    <source>
        <dbReference type="ARBA" id="ARBA00022679"/>
    </source>
</evidence>
<accession>U1NA24</accession>
<evidence type="ECO:0000256" key="2">
    <source>
        <dbReference type="ARBA" id="ARBA00022515"/>
    </source>
</evidence>
<feature type="compositionally biased region" description="Polar residues" evidence="10">
    <location>
        <begin position="436"/>
        <end position="460"/>
    </location>
</feature>
<evidence type="ECO:0000256" key="8">
    <source>
        <dbReference type="ARBA" id="ARBA00023163"/>
    </source>
</evidence>
<dbReference type="Pfam" id="PF13662">
    <property type="entry name" value="Toprim_4"/>
    <property type="match status" value="1"/>
</dbReference>
<dbReference type="Gene3D" id="3.40.1360.10">
    <property type="match status" value="1"/>
</dbReference>
<dbReference type="PANTHER" id="PTHR30313:SF2">
    <property type="entry name" value="DNA PRIMASE"/>
    <property type="match status" value="1"/>
</dbReference>
<dbReference type="GO" id="GO:0000428">
    <property type="term" value="C:DNA-directed RNA polymerase complex"/>
    <property type="evidence" value="ECO:0007669"/>
    <property type="project" value="UniProtKB-KW"/>
</dbReference>
<dbReference type="GO" id="GO:0003899">
    <property type="term" value="F:DNA-directed RNA polymerase activity"/>
    <property type="evidence" value="ECO:0007669"/>
    <property type="project" value="UniProtKB-UniRule"/>
</dbReference>
<dbReference type="EMBL" id="KE356560">
    <property type="protein sequence ID" value="ERG93413.1"/>
    <property type="molecule type" value="Genomic_DNA"/>
</dbReference>
<dbReference type="EC" id="2.7.7.101" evidence="9"/>
<feature type="compositionally biased region" description="Basic and acidic residues" evidence="10">
    <location>
        <begin position="339"/>
        <end position="348"/>
    </location>
</feature>
<evidence type="ECO:0000256" key="4">
    <source>
        <dbReference type="ARBA" id="ARBA00022695"/>
    </source>
</evidence>
<evidence type="ECO:0000256" key="5">
    <source>
        <dbReference type="ARBA" id="ARBA00022705"/>
    </source>
</evidence>
<feature type="compositionally biased region" description="Polar residues" evidence="10">
    <location>
        <begin position="365"/>
        <end position="385"/>
    </location>
</feature>
<evidence type="ECO:0000256" key="10">
    <source>
        <dbReference type="SAM" id="MobiDB-lite"/>
    </source>
</evidence>
<dbReference type="GO" id="GO:1990077">
    <property type="term" value="C:primosome complex"/>
    <property type="evidence" value="ECO:0007669"/>
    <property type="project" value="UniProtKB-KW"/>
</dbReference>
<dbReference type="InterPro" id="IPR050219">
    <property type="entry name" value="DnaG_primase"/>
</dbReference>
<evidence type="ECO:0000256" key="9">
    <source>
        <dbReference type="HAMAP-Rule" id="MF_00007"/>
    </source>
</evidence>
<dbReference type="HOGENOM" id="CLU_034626_0_0_2"/>
<feature type="compositionally biased region" description="Basic and acidic residues" evidence="10">
    <location>
        <begin position="269"/>
        <end position="278"/>
    </location>
</feature>
<dbReference type="PROSITE" id="PS50880">
    <property type="entry name" value="TOPRIM"/>
    <property type="match status" value="1"/>
</dbReference>
<feature type="compositionally biased region" description="Basic and acidic residues" evidence="10">
    <location>
        <begin position="461"/>
        <end position="471"/>
    </location>
</feature>
<dbReference type="GO" id="GO:0008143">
    <property type="term" value="F:poly(A) binding"/>
    <property type="evidence" value="ECO:0007669"/>
    <property type="project" value="InterPro"/>
</dbReference>
<evidence type="ECO:0000256" key="6">
    <source>
        <dbReference type="ARBA" id="ARBA00022723"/>
    </source>
</evidence>
<dbReference type="GO" id="GO:0005737">
    <property type="term" value="C:cytoplasm"/>
    <property type="evidence" value="ECO:0007669"/>
    <property type="project" value="TreeGrafter"/>
</dbReference>
<name>U1NA24_9EURY</name>
<keyword evidence="6" id="KW-0479">Metal-binding</keyword>
<dbReference type="AlphaFoldDB" id="U1NA24"/>
<keyword evidence="4 9" id="KW-0548">Nucleotidyltransferase</keyword>
<dbReference type="HAMAP" id="MF_00007">
    <property type="entry name" value="DNA_primase_DnaG_arc"/>
    <property type="match status" value="1"/>
</dbReference>
<evidence type="ECO:0000256" key="7">
    <source>
        <dbReference type="ARBA" id="ARBA00022842"/>
    </source>
</evidence>
<comment type="catalytic activity">
    <reaction evidence="9">
        <text>ssDNA + n NTP = ssDNA/pppN(pN)n-1 hybrid + (n-1) diphosphate.</text>
        <dbReference type="EC" id="2.7.7.101"/>
    </reaction>
</comment>
<dbReference type="SMART" id="SM00493">
    <property type="entry name" value="TOPRIM"/>
    <property type="match status" value="1"/>
</dbReference>
<gene>
    <name evidence="9" type="primary">dnaG</name>
    <name evidence="12" type="ORF">J07HQW1_03475</name>
</gene>